<dbReference type="InterPro" id="IPR011944">
    <property type="entry name" value="Steroid_delta5-4_isomerase"/>
</dbReference>
<dbReference type="RefSeq" id="WP_087630026.1">
    <property type="nucleotide sequence ID" value="NZ_FCNZ02000006.1"/>
</dbReference>
<evidence type="ECO:0000313" key="3">
    <source>
        <dbReference type="EMBL" id="SAL36722.1"/>
    </source>
</evidence>
<feature type="domain" description="DUF4440" evidence="2">
    <location>
        <begin position="32"/>
        <end position="138"/>
    </location>
</feature>
<dbReference type="InterPro" id="IPR027843">
    <property type="entry name" value="DUF4440"/>
</dbReference>
<protein>
    <submittedName>
        <fullName evidence="3">SnoaL-like domain protein</fullName>
    </submittedName>
</protein>
<feature type="chain" id="PRO_5011118957" evidence="1">
    <location>
        <begin position="25"/>
        <end position="148"/>
    </location>
</feature>
<evidence type="ECO:0000259" key="2">
    <source>
        <dbReference type="Pfam" id="PF14534"/>
    </source>
</evidence>
<dbReference type="Proteomes" id="UP000054717">
    <property type="component" value="Unassembled WGS sequence"/>
</dbReference>
<reference evidence="3" key="1">
    <citation type="submission" date="2016-01" db="EMBL/GenBank/DDBJ databases">
        <authorList>
            <person name="Peeters Charlotte."/>
        </authorList>
    </citation>
    <scope>NUCLEOTIDE SEQUENCE</scope>
    <source>
        <strain evidence="3">LMG 22936</strain>
    </source>
</reference>
<dbReference type="NCBIfam" id="TIGR02246">
    <property type="entry name" value="SgcJ/EcaC family oxidoreductase"/>
    <property type="match status" value="1"/>
</dbReference>
<dbReference type="InterPro" id="IPR032710">
    <property type="entry name" value="NTF2-like_dom_sf"/>
</dbReference>
<dbReference type="EMBL" id="FCNZ02000006">
    <property type="protein sequence ID" value="SAL36722.1"/>
    <property type="molecule type" value="Genomic_DNA"/>
</dbReference>
<comment type="caution">
    <text evidence="3">The sequence shown here is derived from an EMBL/GenBank/DDBJ whole genome shotgun (WGS) entry which is preliminary data.</text>
</comment>
<dbReference type="AlphaFoldDB" id="A0A158GXF6"/>
<keyword evidence="1" id="KW-0732">Signal</keyword>
<accession>A0A158GXF6</accession>
<proteinExistence type="predicted"/>
<organism evidence="3 4">
    <name type="scientific">Caballeronia telluris</name>
    <dbReference type="NCBI Taxonomy" id="326475"/>
    <lineage>
        <taxon>Bacteria</taxon>
        <taxon>Pseudomonadati</taxon>
        <taxon>Pseudomonadota</taxon>
        <taxon>Betaproteobacteria</taxon>
        <taxon>Burkholderiales</taxon>
        <taxon>Burkholderiaceae</taxon>
        <taxon>Caballeronia</taxon>
    </lineage>
</organism>
<evidence type="ECO:0000313" key="4">
    <source>
        <dbReference type="Proteomes" id="UP000054717"/>
    </source>
</evidence>
<evidence type="ECO:0000256" key="1">
    <source>
        <dbReference type="SAM" id="SignalP"/>
    </source>
</evidence>
<name>A0A158GXF6_9BURK</name>
<dbReference type="SUPFAM" id="SSF54427">
    <property type="entry name" value="NTF2-like"/>
    <property type="match status" value="1"/>
</dbReference>
<dbReference type="Pfam" id="PF14534">
    <property type="entry name" value="DUF4440"/>
    <property type="match status" value="1"/>
</dbReference>
<feature type="signal peptide" evidence="1">
    <location>
        <begin position="1"/>
        <end position="24"/>
    </location>
</feature>
<dbReference type="STRING" id="326475.AWB66_01887"/>
<keyword evidence="4" id="KW-1185">Reference proteome</keyword>
<sequence length="148" mass="15912">MKKSVRYVGACVLFALAASHPVLAQGDKAVDAANATWNKAFNSGDAHALAALYDPKAVVSPGNGKSIEGRAEIEKLFKSFFDAGVHDHTIEVIQVRHSGNTMYQTANWTAVAEKDGKKSQYKGVLLSVMSKGADGKWHVTAHTWNAMP</sequence>
<gene>
    <name evidence="3" type="ORF">AWB66_01887</name>
</gene>
<dbReference type="Gene3D" id="3.10.450.50">
    <property type="match status" value="1"/>
</dbReference>